<evidence type="ECO:0000259" key="3">
    <source>
        <dbReference type="PROSITE" id="PS51387"/>
    </source>
</evidence>
<feature type="domain" description="FAD-binding PCMH-type" evidence="3">
    <location>
        <begin position="120"/>
        <end position="299"/>
    </location>
</feature>
<dbReference type="Pfam" id="PF08031">
    <property type="entry name" value="BBE"/>
    <property type="match status" value="1"/>
</dbReference>
<dbReference type="InterPro" id="IPR050432">
    <property type="entry name" value="FAD-linked_Oxidoreductases_BP"/>
</dbReference>
<proteinExistence type="inferred from homology"/>
<gene>
    <name evidence="4" type="ORF">BOTNAR_0215g00180</name>
</gene>
<dbReference type="AlphaFoldDB" id="A0A4Z1IJJ6"/>
<dbReference type="EMBL" id="PQXJ01000215">
    <property type="protein sequence ID" value="TGO56823.1"/>
    <property type="molecule type" value="Genomic_DNA"/>
</dbReference>
<dbReference type="InterPro" id="IPR012951">
    <property type="entry name" value="BBE"/>
</dbReference>
<evidence type="ECO:0000256" key="2">
    <source>
        <dbReference type="ARBA" id="ARBA00023002"/>
    </source>
</evidence>
<dbReference type="InterPro" id="IPR006094">
    <property type="entry name" value="Oxid_FAD_bind_N"/>
</dbReference>
<dbReference type="Pfam" id="PF01565">
    <property type="entry name" value="FAD_binding_4"/>
    <property type="match status" value="1"/>
</dbReference>
<dbReference type="GO" id="GO:0071949">
    <property type="term" value="F:FAD binding"/>
    <property type="evidence" value="ECO:0007669"/>
    <property type="project" value="InterPro"/>
</dbReference>
<dbReference type="PANTHER" id="PTHR13878">
    <property type="entry name" value="GULONOLACTONE OXIDASE"/>
    <property type="match status" value="1"/>
</dbReference>
<accession>A0A4Z1IJJ6</accession>
<sequence>MLYSQSKIYLASWGIYFSFFFENDVPLRVNSLCRHMPGDASWPSQNEWEDLNSTVNGRLIVTKPIAFSCHEPNYNETECKTARELWTWPMLHSENSASVMNPYFLNHSCDPFTDSSEPCLNGNLPEYVINVSSAADVAAGLKFAEKNNIRVTIKNTGHDFIGRSSGAGALSIWTHNLKGLEFLDYESKLYTGRAAKIGAGSQAYEILPAANEAGVRVLAGWCPTVGIVGGYTQGGGHGPLIGEYGLAADQTLEWEVVTALGEHLVASPYENSDLYWALSGGGGGTYAVVLSMTTKAHPEGLMGGGNLTLTTSGNSIDVLWQAVDLWNAFLPKVVDEGIQSTYMLTHETFSIYSITWSGHTGEELKSLLQPFTSQLEQLHITYQSEYTSFPRFYDHYTHYTPGLPYGDYEISELTGGRLIPRSIVESEDTNSGFTSTLRNITVGGRFVLNCVASNVAHSRVGNNPESNAVLPAWRTSIMSIFIVVLWDPKAAIEEGLESAYEMTDEIVPQLERITPGDFRLKTWKEDYFGSNYGTLREVKRKYDPNDLFYAVVSVGSDEWSVAGDGRLCRASNVTE</sequence>
<protein>
    <recommendedName>
        <fullName evidence="3">FAD-binding PCMH-type domain-containing protein</fullName>
    </recommendedName>
</protein>
<keyword evidence="2" id="KW-0560">Oxidoreductase</keyword>
<dbReference type="Gene3D" id="3.30.465.10">
    <property type="match status" value="2"/>
</dbReference>
<comment type="caution">
    <text evidence="4">The sequence shown here is derived from an EMBL/GenBank/DDBJ whole genome shotgun (WGS) entry which is preliminary data.</text>
</comment>
<dbReference type="Proteomes" id="UP000297452">
    <property type="component" value="Unassembled WGS sequence"/>
</dbReference>
<dbReference type="STRING" id="278944.A0A4Z1IJJ6"/>
<dbReference type="PROSITE" id="PS51387">
    <property type="entry name" value="FAD_PCMH"/>
    <property type="match status" value="1"/>
</dbReference>
<dbReference type="PANTHER" id="PTHR13878:SF91">
    <property type="entry name" value="FAD BINDING DOMAIN PROTEIN (AFU_ORTHOLOGUE AFUA_6G12070)-RELATED"/>
    <property type="match status" value="1"/>
</dbReference>
<evidence type="ECO:0000256" key="1">
    <source>
        <dbReference type="ARBA" id="ARBA00005466"/>
    </source>
</evidence>
<comment type="similarity">
    <text evidence="1">Belongs to the oxygen-dependent FAD-linked oxidoreductase family.</text>
</comment>
<evidence type="ECO:0000313" key="4">
    <source>
        <dbReference type="EMBL" id="TGO56823.1"/>
    </source>
</evidence>
<evidence type="ECO:0000313" key="5">
    <source>
        <dbReference type="Proteomes" id="UP000297452"/>
    </source>
</evidence>
<dbReference type="InterPro" id="IPR016166">
    <property type="entry name" value="FAD-bd_PCMH"/>
</dbReference>
<dbReference type="GO" id="GO:0016491">
    <property type="term" value="F:oxidoreductase activity"/>
    <property type="evidence" value="ECO:0007669"/>
    <property type="project" value="UniProtKB-KW"/>
</dbReference>
<dbReference type="SUPFAM" id="SSF56176">
    <property type="entry name" value="FAD-binding/transporter-associated domain-like"/>
    <property type="match status" value="1"/>
</dbReference>
<dbReference type="OrthoDB" id="9983560at2759"/>
<keyword evidence="5" id="KW-1185">Reference proteome</keyword>
<reference evidence="4 5" key="1">
    <citation type="submission" date="2017-12" db="EMBL/GenBank/DDBJ databases">
        <title>Comparative genomics of Botrytis spp.</title>
        <authorList>
            <person name="Valero-Jimenez C.A."/>
            <person name="Tapia P."/>
            <person name="Veloso J."/>
            <person name="Silva-Moreno E."/>
            <person name="Staats M."/>
            <person name="Valdes J.H."/>
            <person name="Van Kan J.A.L."/>
        </authorList>
    </citation>
    <scope>NUCLEOTIDE SEQUENCE [LARGE SCALE GENOMIC DNA]</scope>
    <source>
        <strain evidence="4 5">MUCL2120</strain>
    </source>
</reference>
<name>A0A4Z1IJJ6_9HELO</name>
<dbReference type="InterPro" id="IPR016169">
    <property type="entry name" value="FAD-bd_PCMH_sub2"/>
</dbReference>
<dbReference type="InterPro" id="IPR036318">
    <property type="entry name" value="FAD-bd_PCMH-like_sf"/>
</dbReference>
<organism evidence="4 5">
    <name type="scientific">Botryotinia narcissicola</name>
    <dbReference type="NCBI Taxonomy" id="278944"/>
    <lineage>
        <taxon>Eukaryota</taxon>
        <taxon>Fungi</taxon>
        <taxon>Dikarya</taxon>
        <taxon>Ascomycota</taxon>
        <taxon>Pezizomycotina</taxon>
        <taxon>Leotiomycetes</taxon>
        <taxon>Helotiales</taxon>
        <taxon>Sclerotiniaceae</taxon>
        <taxon>Botryotinia</taxon>
    </lineage>
</organism>